<dbReference type="NCBIfam" id="TIGR02595">
    <property type="entry name" value="PEP_CTERM"/>
    <property type="match status" value="1"/>
</dbReference>
<feature type="transmembrane region" description="Helical" evidence="2">
    <location>
        <begin position="1327"/>
        <end position="1344"/>
    </location>
</feature>
<name>A0A1J5SIX2_9ZZZZ</name>
<organism evidence="3">
    <name type="scientific">mine drainage metagenome</name>
    <dbReference type="NCBI Taxonomy" id="410659"/>
    <lineage>
        <taxon>unclassified sequences</taxon>
        <taxon>metagenomes</taxon>
        <taxon>ecological metagenomes</taxon>
    </lineage>
</organism>
<keyword evidence="2" id="KW-0472">Membrane</keyword>
<sequence length="1350" mass="135776">MDRFHRSKYRRNTPWLPLLALLGLFAGRVVGQTVTDSFRDSNASGWTLGADSGTYSPQLTAASGIDTAGNGWLRLTQNQNAEATYAAYNQSFNAVGATVYAKFTYSSWGGSGADGLTFFLYDPTVMGSTFTPGAYGGSLGYAQKNANLGADTTHGGLAGGYLAIGLDEYGNFANPTEGRVGGPGFTPQAIGVRGPYDPNSYQTINGVSGYFGGYSYLGGTNSLTPGLSIANATTRPDQTGADFRQVIISLTPQNLLSVYLQQGATSAPTLVLSLDLSSYTRPNQLAFGFSAGTGGLNDYHEIRDLTISTSIANYWTGGAVASGDHSWGTASNWNSLPPTYADIRLDNTAANANPSISATSIQTVDLGSDSPTIRSLTIDSPYSYTVNSSAGGQLQFNSNGTGTSQLLVSNVNGNATSHTINAGITTANALEIQNGSTGTLNLNGNLATNGNAVTVDGAGATSIAGVISGAGSLTKSDTGTLSLGASNTYSGGTTINGGTVSVGSNSALGTGAVTLNGGTLSSTANNTVGNILTLQGDTTVSNITTSGTLTLTGGDHTLNMINATQSGTVNLSDSSATGRTLTVNVDSGNTATISGVIQNSASAGAAGNLNMTGQGTLILSGANTYTGTTTVNAGTVQLNNNDVLSQSSSLNLAGGTLNLNGNSQKVGNLSFNNGTLDFGTTGTANSFVFGTIASQSGTLVINNYESGTDTLASTVKGQTVSSIYISGYGNATESGTSTSLGSYGTGYLLTPTVQNTYTWISNTSNSWYSSSDWSPAGRPNSSTAVAVFDGSNGTQGQYTTPDLGGNRTVNGLRFATNAISYQINGSGRTLTMSSGSSGVAAYIQQQSSNTQTLNFSTLQLSRNTVFDVTGSGNLVVNANVTGSTNFIKDGTGAGRVILNNANSSFSGGVYVNNGILQLAVANPFGSLNSNGFTVSSGATLELTNNAAVSDNITVAGTGYGGIGGIHVTSGSSTLTGNVTVSGSPTTFNVDSGANLSVSGPVSISSNSLSFTGAGNTTVSGNISGTGSVTAAGTGTVTLSGSNSYTGGAIASSGTLAITGAGALGSGVTSVQSGATLSLTTGGMSINNTISLAGTGVSGNGAIENMAGNSNTITGAINLFANSRLQTDSGATTNINGGVTFGYNTLTVGGVGTTNFGGGLVSTTGSQISKVDSGTLAFNQSFNFSGTITLNGGVLDLTHAAGSSITSLVINGGTVLLSGGTYNITNLTINGTSTIDFGNGTAVTLNATNLTLGASLGQNGLSITNWVDAVDTFYANSVNGQGATTITRGTSPLNDVGWDNNPTWNGSTTAWMSWDGNNKFLTPVPEPATYGAIFAGLSLLGWWFFRRRQAA</sequence>
<evidence type="ECO:0000313" key="3">
    <source>
        <dbReference type="EMBL" id="OIR04085.1"/>
    </source>
</evidence>
<proteinExistence type="predicted"/>
<dbReference type="InterPro" id="IPR013424">
    <property type="entry name" value="Ice-binding_C"/>
</dbReference>
<evidence type="ECO:0000256" key="1">
    <source>
        <dbReference type="ARBA" id="ARBA00022729"/>
    </source>
</evidence>
<dbReference type="Pfam" id="PF12951">
    <property type="entry name" value="PATR"/>
    <property type="match status" value="5"/>
</dbReference>
<evidence type="ECO:0000256" key="2">
    <source>
        <dbReference type="SAM" id="Phobius"/>
    </source>
</evidence>
<dbReference type="InterPro" id="IPR012332">
    <property type="entry name" value="Autotransporter_pectin_lyase_C"/>
</dbReference>
<dbReference type="SUPFAM" id="SSF49899">
    <property type="entry name" value="Concanavalin A-like lectins/glucanases"/>
    <property type="match status" value="1"/>
</dbReference>
<dbReference type="Gene3D" id="2.160.20.20">
    <property type="match status" value="2"/>
</dbReference>
<gene>
    <name evidence="3" type="ORF">GALL_138160</name>
</gene>
<reference evidence="3" key="1">
    <citation type="submission" date="2016-10" db="EMBL/GenBank/DDBJ databases">
        <title>Sequence of Gallionella enrichment culture.</title>
        <authorList>
            <person name="Poehlein A."/>
            <person name="Muehling M."/>
            <person name="Daniel R."/>
        </authorList>
    </citation>
    <scope>NUCLEOTIDE SEQUENCE</scope>
</reference>
<keyword evidence="2" id="KW-0812">Transmembrane</keyword>
<dbReference type="NCBIfam" id="TIGR02601">
    <property type="entry name" value="autotrns_rpt"/>
    <property type="match status" value="3"/>
</dbReference>
<dbReference type="EMBL" id="MLJW01000060">
    <property type="protein sequence ID" value="OIR04085.1"/>
    <property type="molecule type" value="Genomic_DNA"/>
</dbReference>
<keyword evidence="2" id="KW-1133">Transmembrane helix</keyword>
<dbReference type="InterPro" id="IPR013320">
    <property type="entry name" value="ConA-like_dom_sf"/>
</dbReference>
<comment type="caution">
    <text evidence="3">The sequence shown here is derived from an EMBL/GenBank/DDBJ whole genome shotgun (WGS) entry which is preliminary data.</text>
</comment>
<accession>A0A1J5SIX2</accession>
<dbReference type="InterPro" id="IPR011050">
    <property type="entry name" value="Pectin_lyase_fold/virulence"/>
</dbReference>
<dbReference type="InterPro" id="IPR013425">
    <property type="entry name" value="Autotrns_rpt"/>
</dbReference>
<protein>
    <submittedName>
        <fullName evidence="3">Autotransporter-associated beta strand repeat protein</fullName>
    </submittedName>
</protein>
<dbReference type="SUPFAM" id="SSF51126">
    <property type="entry name" value="Pectin lyase-like"/>
    <property type="match status" value="3"/>
</dbReference>
<keyword evidence="1" id="KW-0732">Signal</keyword>